<dbReference type="STRING" id="1643428.GCA_001442855_02110"/>
<keyword evidence="2" id="KW-0067">ATP-binding</keyword>
<proteinExistence type="predicted"/>
<dbReference type="InterPro" id="IPR003593">
    <property type="entry name" value="AAA+_ATPase"/>
</dbReference>
<dbReference type="SMART" id="SM00382">
    <property type="entry name" value="AAA"/>
    <property type="match status" value="1"/>
</dbReference>
<dbReference type="SUPFAM" id="SSF52540">
    <property type="entry name" value="P-loop containing nucleoside triphosphate hydrolases"/>
    <property type="match status" value="1"/>
</dbReference>
<protein>
    <submittedName>
        <fullName evidence="6">CHASE2 domain-containing protein</fullName>
    </submittedName>
</protein>
<feature type="transmembrane region" description="Helical" evidence="4">
    <location>
        <begin position="307"/>
        <end position="326"/>
    </location>
</feature>
<dbReference type="Gene3D" id="1.10.8.60">
    <property type="match status" value="1"/>
</dbReference>
<keyword evidence="7" id="KW-1185">Reference proteome</keyword>
<dbReference type="Pfam" id="PF05226">
    <property type="entry name" value="CHASE2"/>
    <property type="match status" value="1"/>
</dbReference>
<feature type="transmembrane region" description="Helical" evidence="4">
    <location>
        <begin position="338"/>
        <end position="356"/>
    </location>
</feature>
<sequence length="859" mass="97358">MLASFKKIIIALLISIFVIFLRLLDLSLLNELDRLFYQVKFKFRGEGQIDSSIIFLYVDDAEIHSLGGYPLKRTYWALLVKILTELDVKVIGLDLIIAEKNPDYPERDAILISTIKGSERVCLAGSFAEIEGKFNGKGLIKPFDEILEAANGFGHLNYISNGFPSKIPLFISSENEPIPSFSLELARLYYELEKDSIKVLNGKVVLGNTEIPLSDGCMLINYCGGTKSLQMYSVAEFISSYDAFKFGGEAKIDFKKFKDKIVLIGIYSENLGQVVQTPFDDKFPATGVHAMALDTILRRKFLTEIPLPFEFVLIFLSTALVIYIFFSEKISPLKKIALSLLTPLIFLTITIILFTLGISISIYPILSLAGAFSTGLIYILEVQRRKTVELELERERVEELIREKELLISELKDKIENLEGEDEKSKAMSNLENVYSQVRELTSRFEDLSAFEITREEKVENFEGIIYIDGGKMSEVISTIKKIAQSDVPVLITGENGVGKELVAMAIHRTSDRRDKKFIAVNCSAIPETLLESELFGYEKGAFTGAFQRKKGIFETADGGTIFLDEIAETSEQFQTKILRIVQSGEFNKVGGREILKVNVRIIAATNKDLERAVKEGKFREDLYYRLNVIRIHIPPLRERKEEIPALVEHFLKKFKAEDMRVSTAVMEALLNYDWPGNVRQLESAIRRGIIFAKSDGRNLIQLKDIPDEIINFVRGKMDIEGQILNLLREKKFSHSSISETANELGLNRGTVAEYLRGICFRYLYESNFDIDKASREIAGNDKESIERVKKKILEHLENFFELLSSSGQNLEIKALIKSKYKNLPSRYHLYLEQTARIYLSGEMLGNLKPSVSKGKPSI</sequence>
<evidence type="ECO:0000313" key="7">
    <source>
        <dbReference type="Proteomes" id="UP000320623"/>
    </source>
</evidence>
<evidence type="ECO:0000256" key="4">
    <source>
        <dbReference type="SAM" id="Phobius"/>
    </source>
</evidence>
<keyword evidence="4" id="KW-1133">Transmembrane helix</keyword>
<dbReference type="GO" id="GO:0005524">
    <property type="term" value="F:ATP binding"/>
    <property type="evidence" value="ECO:0007669"/>
    <property type="project" value="UniProtKB-KW"/>
</dbReference>
<dbReference type="PROSITE" id="PS00676">
    <property type="entry name" value="SIGMA54_INTERACT_2"/>
    <property type="match status" value="1"/>
</dbReference>
<dbReference type="SMART" id="SM01080">
    <property type="entry name" value="CHASE2"/>
    <property type="match status" value="1"/>
</dbReference>
<accession>A0A0S4NBJ8</accession>
<dbReference type="PANTHER" id="PTHR32071">
    <property type="entry name" value="TRANSCRIPTIONAL REGULATORY PROTEIN"/>
    <property type="match status" value="1"/>
</dbReference>
<dbReference type="InterPro" id="IPR025943">
    <property type="entry name" value="Sigma_54_int_dom_ATP-bd_2"/>
</dbReference>
<evidence type="ECO:0000256" key="3">
    <source>
        <dbReference type="SAM" id="Coils"/>
    </source>
</evidence>
<dbReference type="AlphaFoldDB" id="A0A0S4NBJ8"/>
<evidence type="ECO:0000256" key="2">
    <source>
        <dbReference type="ARBA" id="ARBA00022840"/>
    </source>
</evidence>
<dbReference type="InterPro" id="IPR007890">
    <property type="entry name" value="CHASE2"/>
</dbReference>
<dbReference type="EMBL" id="FAOO01000024">
    <property type="protein sequence ID" value="CUU08716.1"/>
    <property type="molecule type" value="Genomic_DNA"/>
</dbReference>
<dbReference type="InterPro" id="IPR058031">
    <property type="entry name" value="AAA_lid_NorR"/>
</dbReference>
<gene>
    <name evidence="6" type="ORF">JGI1_02156</name>
</gene>
<reference evidence="7" key="1">
    <citation type="submission" date="2015-11" db="EMBL/GenBank/DDBJ databases">
        <authorList>
            <person name="Varghese N."/>
        </authorList>
    </citation>
    <scope>NUCLEOTIDE SEQUENCE [LARGE SCALE GENOMIC DNA]</scope>
</reference>
<dbReference type="PROSITE" id="PS50045">
    <property type="entry name" value="SIGMA54_INTERACT_4"/>
    <property type="match status" value="1"/>
</dbReference>
<feature type="domain" description="Sigma-54 factor interaction" evidence="5">
    <location>
        <begin position="466"/>
        <end position="691"/>
    </location>
</feature>
<feature type="coiled-coil region" evidence="3">
    <location>
        <begin position="380"/>
        <end position="428"/>
    </location>
</feature>
<dbReference type="InterPro" id="IPR002078">
    <property type="entry name" value="Sigma_54_int"/>
</dbReference>
<dbReference type="Pfam" id="PF00158">
    <property type="entry name" value="Sigma54_activat"/>
    <property type="match status" value="1"/>
</dbReference>
<keyword evidence="3" id="KW-0175">Coiled coil</keyword>
<dbReference type="GO" id="GO:0006355">
    <property type="term" value="P:regulation of DNA-templated transcription"/>
    <property type="evidence" value="ECO:0007669"/>
    <property type="project" value="InterPro"/>
</dbReference>
<organism evidence="6 7">
    <name type="scientific">Candidatus Thermokryptus mobilis</name>
    <dbReference type="NCBI Taxonomy" id="1643428"/>
    <lineage>
        <taxon>Bacteria</taxon>
        <taxon>Pseudomonadati</taxon>
        <taxon>Candidatus Kryptoniota</taxon>
        <taxon>Candidatus Thermokryptus</taxon>
    </lineage>
</organism>
<keyword evidence="1" id="KW-0547">Nucleotide-binding</keyword>
<dbReference type="FunFam" id="3.40.50.300:FF:000006">
    <property type="entry name" value="DNA-binding transcriptional regulator NtrC"/>
    <property type="match status" value="1"/>
</dbReference>
<evidence type="ECO:0000259" key="5">
    <source>
        <dbReference type="PROSITE" id="PS50045"/>
    </source>
</evidence>
<evidence type="ECO:0000313" key="6">
    <source>
        <dbReference type="EMBL" id="CUU08716.1"/>
    </source>
</evidence>
<dbReference type="Pfam" id="PF25601">
    <property type="entry name" value="AAA_lid_14"/>
    <property type="match status" value="1"/>
</dbReference>
<dbReference type="InterPro" id="IPR027417">
    <property type="entry name" value="P-loop_NTPase"/>
</dbReference>
<dbReference type="RefSeq" id="WP_140945859.1">
    <property type="nucleotide sequence ID" value="NZ_FAOO01000024.1"/>
</dbReference>
<keyword evidence="4" id="KW-0812">Transmembrane</keyword>
<dbReference type="Proteomes" id="UP000320623">
    <property type="component" value="Unassembled WGS sequence"/>
</dbReference>
<evidence type="ECO:0000256" key="1">
    <source>
        <dbReference type="ARBA" id="ARBA00022741"/>
    </source>
</evidence>
<dbReference type="OrthoDB" id="9771372at2"/>
<dbReference type="CDD" id="cd00009">
    <property type="entry name" value="AAA"/>
    <property type="match status" value="1"/>
</dbReference>
<keyword evidence="4" id="KW-0472">Membrane</keyword>
<name>A0A0S4NBJ8_9BACT</name>
<dbReference type="Gene3D" id="3.40.50.300">
    <property type="entry name" value="P-loop containing nucleotide triphosphate hydrolases"/>
    <property type="match status" value="1"/>
</dbReference>